<dbReference type="Proteomes" id="UP001239111">
    <property type="component" value="Chromosome 3"/>
</dbReference>
<proteinExistence type="predicted"/>
<evidence type="ECO:0000313" key="2">
    <source>
        <dbReference type="Proteomes" id="UP001239111"/>
    </source>
</evidence>
<sequence>MSSSRSQGQIQLSGQVLRSDFTYTWSHVLPPAPSNGYENEDYYYCCESPSFMMTDGLGIDHEWKVNIEFGQGKDLESGQLEDLCFLSFKYLGKIDRRNTVFTIRYRISGKDTEQSNEKIYCDIMTDDRYNKSRDFCVSQSYDLCTNLPRSVHSFKMFINISTSVTIFDMERDFYNPNRHDISLKNGYEELFESEQYSDVTFIVDKRELHLHKSVLSNQSIAFAAMFNHNFKENYSNVVHIDDQSYEVMKEFFRYLYAARVNELDKHAIELLITSNKYGIENLKSLCEQNLIKTLNIETVLDYLNLAKSYNVKNLEAESLKFIRSNAREIVQRNPPDVHNSSQEFRDEFSHLFPRKS</sequence>
<name>A0ACC2NSS6_9HYME</name>
<evidence type="ECO:0000313" key="1">
    <source>
        <dbReference type="EMBL" id="KAJ8673646.1"/>
    </source>
</evidence>
<comment type="caution">
    <text evidence="1">The sequence shown here is derived from an EMBL/GenBank/DDBJ whole genome shotgun (WGS) entry which is preliminary data.</text>
</comment>
<accession>A0ACC2NSS6</accession>
<reference evidence="1" key="1">
    <citation type="submission" date="2023-04" db="EMBL/GenBank/DDBJ databases">
        <title>A chromosome-level genome assembly of the parasitoid wasp Eretmocerus hayati.</title>
        <authorList>
            <person name="Zhong Y."/>
            <person name="Liu S."/>
            <person name="Liu Y."/>
        </authorList>
    </citation>
    <scope>NUCLEOTIDE SEQUENCE</scope>
    <source>
        <strain evidence="1">ZJU_SS_LIU_2023</strain>
    </source>
</reference>
<protein>
    <submittedName>
        <fullName evidence="1">Uncharacterized protein</fullName>
    </submittedName>
</protein>
<dbReference type="EMBL" id="CM056743">
    <property type="protein sequence ID" value="KAJ8673646.1"/>
    <property type="molecule type" value="Genomic_DNA"/>
</dbReference>
<gene>
    <name evidence="1" type="ORF">QAD02_004908</name>
</gene>
<organism evidence="1 2">
    <name type="scientific">Eretmocerus hayati</name>
    <dbReference type="NCBI Taxonomy" id="131215"/>
    <lineage>
        <taxon>Eukaryota</taxon>
        <taxon>Metazoa</taxon>
        <taxon>Ecdysozoa</taxon>
        <taxon>Arthropoda</taxon>
        <taxon>Hexapoda</taxon>
        <taxon>Insecta</taxon>
        <taxon>Pterygota</taxon>
        <taxon>Neoptera</taxon>
        <taxon>Endopterygota</taxon>
        <taxon>Hymenoptera</taxon>
        <taxon>Apocrita</taxon>
        <taxon>Proctotrupomorpha</taxon>
        <taxon>Chalcidoidea</taxon>
        <taxon>Aphelinidae</taxon>
        <taxon>Aphelininae</taxon>
        <taxon>Eretmocerus</taxon>
    </lineage>
</organism>
<keyword evidence="2" id="KW-1185">Reference proteome</keyword>